<gene>
    <name evidence="1" type="ORF">SAMN04489835_1139</name>
</gene>
<dbReference type="EMBL" id="LT629971">
    <property type="protein sequence ID" value="SEH53695.1"/>
    <property type="molecule type" value="Genomic_DNA"/>
</dbReference>
<sequence>MVVGRRHLLDNAVSYQADDGVVVETTLESVTADRVVRGLPVRRVRSHAGQRNYCGWFWSATTGGSVVYESRLELDRLWLADFDSDVVWIATQPFWLCGEDGGTRRRHVPDVMLKLASGEFVVVDVKPTEFQSDPDVAAVLDWTSRACAAKGWRYEVYGGGDDVLLANIRHLAYARRDYLVPEHEMRTAADLDPAGRPWSEVADDLAAAGCRAAGAVIAAMLWRARWQADLTRPLDRSSVLALGKVSPCPAA</sequence>
<dbReference type="NCBIfam" id="NF033179">
    <property type="entry name" value="TnsA_like_Actin"/>
    <property type="match status" value="1"/>
</dbReference>
<evidence type="ECO:0000313" key="2">
    <source>
        <dbReference type="Proteomes" id="UP000182915"/>
    </source>
</evidence>
<organism evidence="1 2">
    <name type="scientific">Mycolicibacterium rutilum</name>
    <name type="common">Mycobacterium rutilum</name>
    <dbReference type="NCBI Taxonomy" id="370526"/>
    <lineage>
        <taxon>Bacteria</taxon>
        <taxon>Bacillati</taxon>
        <taxon>Actinomycetota</taxon>
        <taxon>Actinomycetes</taxon>
        <taxon>Mycobacteriales</taxon>
        <taxon>Mycobacteriaceae</taxon>
        <taxon>Mycolicibacterium</taxon>
    </lineage>
</organism>
<protein>
    <recommendedName>
        <fullName evidence="3">TnsA endonuclease N terminal</fullName>
    </recommendedName>
</protein>
<dbReference type="STRING" id="370526.SAMN04489835_1139"/>
<proteinExistence type="predicted"/>
<accession>A0A1H6J4E3</accession>
<evidence type="ECO:0008006" key="3">
    <source>
        <dbReference type="Google" id="ProtNLM"/>
    </source>
</evidence>
<reference evidence="2" key="1">
    <citation type="submission" date="2016-10" db="EMBL/GenBank/DDBJ databases">
        <authorList>
            <person name="Varghese N."/>
            <person name="Submissions S."/>
        </authorList>
    </citation>
    <scope>NUCLEOTIDE SEQUENCE [LARGE SCALE GENOMIC DNA]</scope>
    <source>
        <strain evidence="2">DSM 45405</strain>
    </source>
</reference>
<keyword evidence="2" id="KW-1185">Reference proteome</keyword>
<name>A0A1H6J4E3_MYCRU</name>
<dbReference type="Proteomes" id="UP000182915">
    <property type="component" value="Chromosome I"/>
</dbReference>
<dbReference type="AlphaFoldDB" id="A0A1H6J4E3"/>
<evidence type="ECO:0000313" key="1">
    <source>
        <dbReference type="EMBL" id="SEH53695.1"/>
    </source>
</evidence>
<dbReference type="InterPro" id="IPR048000">
    <property type="entry name" value="TnsA-like"/>
</dbReference>